<dbReference type="InterPro" id="IPR055335">
    <property type="entry name" value="Ucp6/RUP1"/>
</dbReference>
<feature type="compositionally biased region" description="Basic and acidic residues" evidence="1">
    <location>
        <begin position="687"/>
        <end position="696"/>
    </location>
</feature>
<dbReference type="SMART" id="SM00165">
    <property type="entry name" value="UBA"/>
    <property type="match status" value="1"/>
</dbReference>
<evidence type="ECO:0000256" key="1">
    <source>
        <dbReference type="SAM" id="MobiDB-lite"/>
    </source>
</evidence>
<feature type="compositionally biased region" description="Acidic residues" evidence="1">
    <location>
        <begin position="113"/>
        <end position="128"/>
    </location>
</feature>
<dbReference type="InterPro" id="IPR041970">
    <property type="entry name" value="Rup1_UBA"/>
</dbReference>
<gene>
    <name evidence="3" type="primary">NCAS0H02270</name>
    <name evidence="3" type="ordered locus">NCAS_0H02270</name>
</gene>
<dbReference type="HOGENOM" id="CLU_028632_0_0_1"/>
<dbReference type="PROSITE" id="PS50030">
    <property type="entry name" value="UBA"/>
    <property type="match status" value="1"/>
</dbReference>
<reference key="2">
    <citation type="submission" date="2011-08" db="EMBL/GenBank/DDBJ databases">
        <title>Genome sequence of Naumovozyma castellii.</title>
        <authorList>
            <person name="Gordon J.L."/>
            <person name="Armisen D."/>
            <person name="Proux-Wera E."/>
            <person name="OhEigeartaigh S.S."/>
            <person name="Byrne K.P."/>
            <person name="Wolfe K.H."/>
        </authorList>
    </citation>
    <scope>NUCLEOTIDE SEQUENCE</scope>
    <source>
        <strain>Type strain:CBS 4309</strain>
    </source>
</reference>
<feature type="compositionally biased region" description="Polar residues" evidence="1">
    <location>
        <begin position="136"/>
        <end position="145"/>
    </location>
</feature>
<accession>G0VJ58</accession>
<dbReference type="OrthoDB" id="4489171at2759"/>
<dbReference type="Gene3D" id="1.10.8.10">
    <property type="entry name" value="DNA helicase RuvA subunit, C-terminal domain"/>
    <property type="match status" value="1"/>
</dbReference>
<feature type="compositionally biased region" description="Polar residues" evidence="1">
    <location>
        <begin position="68"/>
        <end position="95"/>
    </location>
</feature>
<dbReference type="GO" id="GO:0005634">
    <property type="term" value="C:nucleus"/>
    <property type="evidence" value="ECO:0007669"/>
    <property type="project" value="TreeGrafter"/>
</dbReference>
<dbReference type="RefSeq" id="XP_003677884.1">
    <property type="nucleotide sequence ID" value="XM_003677836.1"/>
</dbReference>
<dbReference type="Pfam" id="PF22562">
    <property type="entry name" value="UBA_7"/>
    <property type="match status" value="1"/>
</dbReference>
<organism evidence="3 4">
    <name type="scientific">Naumovozyma castellii</name>
    <name type="common">Yeast</name>
    <name type="synonym">Saccharomyces castellii</name>
    <dbReference type="NCBI Taxonomy" id="27288"/>
    <lineage>
        <taxon>Eukaryota</taxon>
        <taxon>Fungi</taxon>
        <taxon>Dikarya</taxon>
        <taxon>Ascomycota</taxon>
        <taxon>Saccharomycotina</taxon>
        <taxon>Saccharomycetes</taxon>
        <taxon>Saccharomycetales</taxon>
        <taxon>Saccharomycetaceae</taxon>
        <taxon>Naumovozyma</taxon>
    </lineage>
</organism>
<feature type="region of interest" description="Disordered" evidence="1">
    <location>
        <begin position="111"/>
        <end position="146"/>
    </location>
</feature>
<dbReference type="eggNOG" id="ENOG502S0Z0">
    <property type="taxonomic scope" value="Eukaryota"/>
</dbReference>
<dbReference type="AlphaFoldDB" id="G0VJ58"/>
<proteinExistence type="predicted"/>
<dbReference type="GO" id="GO:0016579">
    <property type="term" value="P:protein deubiquitination"/>
    <property type="evidence" value="ECO:0007669"/>
    <property type="project" value="EnsemblFungi"/>
</dbReference>
<dbReference type="PANTHER" id="PTHR39597:SF1">
    <property type="entry name" value="UBA DOMAIN-CONTAINING PROTEIN RUP1"/>
    <property type="match status" value="1"/>
</dbReference>
<dbReference type="PANTHER" id="PTHR39597">
    <property type="entry name" value="UBA DOMAIN-CONTAINING PROTEIN RUP1"/>
    <property type="match status" value="1"/>
</dbReference>
<dbReference type="STRING" id="1064592.G0VJ58"/>
<dbReference type="Proteomes" id="UP000001640">
    <property type="component" value="Chromosome 8"/>
</dbReference>
<dbReference type="EMBL" id="HE576759">
    <property type="protein sequence ID" value="CCC71537.1"/>
    <property type="molecule type" value="Genomic_DNA"/>
</dbReference>
<evidence type="ECO:0000259" key="2">
    <source>
        <dbReference type="PROSITE" id="PS50030"/>
    </source>
</evidence>
<evidence type="ECO:0000313" key="4">
    <source>
        <dbReference type="Proteomes" id="UP000001640"/>
    </source>
</evidence>
<feature type="region of interest" description="Disordered" evidence="1">
    <location>
        <begin position="55"/>
        <end position="95"/>
    </location>
</feature>
<dbReference type="GeneID" id="96905214"/>
<sequence>MENNETVKTLLEMGIPREVAVDALMRTGGNLEDAVAFIFSNELPQTEQEQPYIPININDQDPLPSEQDLANQDYRSSNTPSSVPGSNNPFRESNNYLGDEYVEGQEVQRELIDVDSSDDEDEDEDDGMDGYRSESRSISQQNGNVPESFHIESATNSMSQEMIPPKYNLVAKGPLKDELDQPTIILPLPLNSMIENYLSLFALNAVINIPQFFLKTDFKDLNYNKNWYKGTSFEMPKFILEFDSSNDTTTINENAERGDQYRKAVDIIPIGTSDKVEKQQPFLLWQLQKLAAINSFSMSERAYASARIFSLVFNGQVRSVLSKSDNLIDVLPLFIKSITTDLQLCPSNSDDESPQDLFITSAFHLPEKSQSLVETKLAFFHFMPEEYNENLYKMFNVLLYPDDPSENNEDNGEQEEVYNNSLNKAAHIITVIFNEADAYTPEMTSNSGVEIPLTFYPQLYFKKCKDQLIKHILEKRRQALARSKQLLDEIRQLKSFEGKDISMTLESAKEYLQKEENPMGKNLHETITKIEMMIAEKKNSKMEEYKILSSQLHKDWNLSHPELQIIETAKTLGLIDEPYLLTTVIISPYLYYIRKKDGIWYSVQCNTLGTDFQVSQLESGAAVQEIIKAQTSRPNETPLMFLFCRESIIPDEDTVRKAMEENLGCLQFAKQDQLSLEEQSSTVNVTEHPKGENDSD</sequence>
<dbReference type="KEGG" id="ncs:NCAS_0H02270"/>
<dbReference type="SUPFAM" id="SSF46934">
    <property type="entry name" value="UBA-like"/>
    <property type="match status" value="1"/>
</dbReference>
<dbReference type="CDD" id="cd14307">
    <property type="entry name" value="UBA_RUP1p"/>
    <property type="match status" value="1"/>
</dbReference>
<reference evidence="3 4" key="1">
    <citation type="journal article" date="2011" name="Proc. Natl. Acad. Sci. U.S.A.">
        <title>Evolutionary erosion of yeast sex chromosomes by mating-type switching accidents.</title>
        <authorList>
            <person name="Gordon J.L."/>
            <person name="Armisen D."/>
            <person name="Proux-Wera E."/>
            <person name="Oheigeartaigh S.S."/>
            <person name="Byrne K.P."/>
            <person name="Wolfe K.H."/>
        </authorList>
    </citation>
    <scope>NUCLEOTIDE SEQUENCE [LARGE SCALE GENOMIC DNA]</scope>
    <source>
        <strain evidence="4">ATCC 76901 / BCRC 22586 / CBS 4309 / NBRC 1992 / NRRL Y-12630</strain>
    </source>
</reference>
<dbReference type="GO" id="GO:1902499">
    <property type="term" value="P:positive regulation of protein autoubiquitination"/>
    <property type="evidence" value="ECO:0007669"/>
    <property type="project" value="EnsemblFungi"/>
</dbReference>
<keyword evidence="4" id="KW-1185">Reference proteome</keyword>
<feature type="domain" description="UBA" evidence="2">
    <location>
        <begin position="1"/>
        <end position="41"/>
    </location>
</feature>
<dbReference type="GO" id="GO:0005829">
    <property type="term" value="C:cytosol"/>
    <property type="evidence" value="ECO:0007669"/>
    <property type="project" value="TreeGrafter"/>
</dbReference>
<protein>
    <recommendedName>
        <fullName evidence="2">UBA domain-containing protein</fullName>
    </recommendedName>
</protein>
<dbReference type="FunCoup" id="G0VJ58">
    <property type="interactions" value="183"/>
</dbReference>
<dbReference type="InParanoid" id="G0VJ58"/>
<feature type="region of interest" description="Disordered" evidence="1">
    <location>
        <begin position="677"/>
        <end position="696"/>
    </location>
</feature>
<dbReference type="InterPro" id="IPR009060">
    <property type="entry name" value="UBA-like_sf"/>
</dbReference>
<name>G0VJ58_NAUCA</name>
<evidence type="ECO:0000313" key="3">
    <source>
        <dbReference type="EMBL" id="CCC71537.1"/>
    </source>
</evidence>
<dbReference type="InterPro" id="IPR015940">
    <property type="entry name" value="UBA"/>
</dbReference>
<dbReference type="OMA" id="PLEFYPQ"/>